<evidence type="ECO:0000313" key="2">
    <source>
        <dbReference type="EMBL" id="MFD0780971.1"/>
    </source>
</evidence>
<organism evidence="2 3">
    <name type="scientific">Microbacterium koreense</name>
    <dbReference type="NCBI Taxonomy" id="323761"/>
    <lineage>
        <taxon>Bacteria</taxon>
        <taxon>Bacillati</taxon>
        <taxon>Actinomycetota</taxon>
        <taxon>Actinomycetes</taxon>
        <taxon>Micrococcales</taxon>
        <taxon>Microbacteriaceae</taxon>
        <taxon>Microbacterium</taxon>
    </lineage>
</organism>
<dbReference type="InterPro" id="IPR050789">
    <property type="entry name" value="Diverse_Enzym_Activities"/>
</dbReference>
<dbReference type="GO" id="GO:0016787">
    <property type="term" value="F:hydrolase activity"/>
    <property type="evidence" value="ECO:0007669"/>
    <property type="project" value="UniProtKB-KW"/>
</dbReference>
<evidence type="ECO:0000259" key="1">
    <source>
        <dbReference type="Pfam" id="PF00144"/>
    </source>
</evidence>
<reference evidence="3" key="1">
    <citation type="journal article" date="2019" name="Int. J. Syst. Evol. Microbiol.">
        <title>The Global Catalogue of Microorganisms (GCM) 10K type strain sequencing project: providing services to taxonomists for standard genome sequencing and annotation.</title>
        <authorList>
            <consortium name="The Broad Institute Genomics Platform"/>
            <consortium name="The Broad Institute Genome Sequencing Center for Infectious Disease"/>
            <person name="Wu L."/>
            <person name="Ma J."/>
        </authorList>
    </citation>
    <scope>NUCLEOTIDE SEQUENCE [LARGE SCALE GENOMIC DNA]</scope>
    <source>
        <strain evidence="3">CCUG 50754</strain>
    </source>
</reference>
<dbReference type="EC" id="3.-.-.-" evidence="2"/>
<dbReference type="EMBL" id="JBHTIM010000001">
    <property type="protein sequence ID" value="MFD0780971.1"/>
    <property type="molecule type" value="Genomic_DNA"/>
</dbReference>
<protein>
    <submittedName>
        <fullName evidence="2">Serine hydrolase domain-containing protein</fullName>
        <ecNumber evidence="2">3.-.-.-</ecNumber>
    </submittedName>
</protein>
<dbReference type="InterPro" id="IPR012338">
    <property type="entry name" value="Beta-lactam/transpept-like"/>
</dbReference>
<accession>A0ABW2ZQZ1</accession>
<dbReference type="Gene3D" id="3.40.710.10">
    <property type="entry name" value="DD-peptidase/beta-lactamase superfamily"/>
    <property type="match status" value="1"/>
</dbReference>
<dbReference type="Proteomes" id="UP001597042">
    <property type="component" value="Unassembled WGS sequence"/>
</dbReference>
<dbReference type="InterPro" id="IPR001466">
    <property type="entry name" value="Beta-lactam-related"/>
</dbReference>
<dbReference type="Pfam" id="PF00144">
    <property type="entry name" value="Beta-lactamase"/>
    <property type="match status" value="1"/>
</dbReference>
<proteinExistence type="predicted"/>
<dbReference type="SUPFAM" id="SSF56601">
    <property type="entry name" value="beta-lactamase/transpeptidase-like"/>
    <property type="match status" value="1"/>
</dbReference>
<evidence type="ECO:0000313" key="3">
    <source>
        <dbReference type="Proteomes" id="UP001597042"/>
    </source>
</evidence>
<sequence length="371" mass="40283">MKSLDVDPATAVVRDPAALEHAMTRALARVDRARAPRYPAAQVLVSAPGFSLRSGDHARSFHSASVGKTMTGIRAYQLAERGVLDLSAPVTTLLPAAEWRGLFRAPDAVTAAHLLAHTSGVADYFEDRADGSVPFRDLVVRDRDTRWTPTDLLDFTRTHQKPMADAGQRFHYSDTGYVLLARIIEEAGGAALGAQLHEHVFAPAGMESSCLLFHTLPGGSASTSQTPAADLDIAPLWIGDHDISRAASLSCDWGGGGVVTTLDDLDRFLVAWTDGRLVRPDTLARMTDGRSRFRPGIRYGSGAMRVQYGGFSPFLARMPHAIGHLGVSGAHAFTLPEAGIRLVMNFHSTREMLRSFRTHIGLVRRAWKALR</sequence>
<keyword evidence="3" id="KW-1185">Reference proteome</keyword>
<gene>
    <name evidence="2" type="ORF">ACFQZV_06620</name>
</gene>
<name>A0ABW2ZQZ1_9MICO</name>
<dbReference type="PANTHER" id="PTHR43283">
    <property type="entry name" value="BETA-LACTAMASE-RELATED"/>
    <property type="match status" value="1"/>
</dbReference>
<keyword evidence="2" id="KW-0378">Hydrolase</keyword>
<comment type="caution">
    <text evidence="2">The sequence shown here is derived from an EMBL/GenBank/DDBJ whole genome shotgun (WGS) entry which is preliminary data.</text>
</comment>
<dbReference type="RefSeq" id="WP_378752104.1">
    <property type="nucleotide sequence ID" value="NZ_JBHSSV010000008.1"/>
</dbReference>
<feature type="domain" description="Beta-lactamase-related" evidence="1">
    <location>
        <begin position="61"/>
        <end position="350"/>
    </location>
</feature>